<reference evidence="10" key="1">
    <citation type="submission" date="2020-01" db="EMBL/GenBank/DDBJ databases">
        <title>'Steroidobacter agaridevorans' sp. nov., agar-degrading bacteria isolated from rhizosphere soils.</title>
        <authorList>
            <person name="Ikenaga M."/>
            <person name="Kataoka M."/>
            <person name="Murouchi A."/>
            <person name="Katsuragi S."/>
            <person name="Sakai M."/>
        </authorList>
    </citation>
    <scope>NUCLEOTIDE SEQUENCE [LARGE SCALE GENOMIC DNA]</scope>
    <source>
        <strain evidence="10">YU21-B</strain>
    </source>
</reference>
<keyword evidence="4" id="KW-0238">DNA-binding</keyword>
<feature type="domain" description="Response regulatory" evidence="8">
    <location>
        <begin position="7"/>
        <end position="124"/>
    </location>
</feature>
<dbReference type="Gene3D" id="1.10.8.60">
    <property type="match status" value="1"/>
</dbReference>
<dbReference type="EMBL" id="BLJN01000004">
    <property type="protein sequence ID" value="GFE82137.1"/>
    <property type="molecule type" value="Genomic_DNA"/>
</dbReference>
<dbReference type="RefSeq" id="WP_161813809.1">
    <property type="nucleotide sequence ID" value="NZ_BLJN01000004.1"/>
</dbReference>
<dbReference type="Proteomes" id="UP000445000">
    <property type="component" value="Unassembled WGS sequence"/>
</dbReference>
<dbReference type="GO" id="GO:0000160">
    <property type="term" value="P:phosphorelay signal transduction system"/>
    <property type="evidence" value="ECO:0007669"/>
    <property type="project" value="InterPro"/>
</dbReference>
<dbReference type="InterPro" id="IPR002078">
    <property type="entry name" value="Sigma_54_int"/>
</dbReference>
<dbReference type="InterPro" id="IPR009057">
    <property type="entry name" value="Homeodomain-like_sf"/>
</dbReference>
<keyword evidence="6" id="KW-0597">Phosphoprotein</keyword>
<evidence type="ECO:0000256" key="1">
    <source>
        <dbReference type="ARBA" id="ARBA00022741"/>
    </source>
</evidence>
<dbReference type="GO" id="GO:0043565">
    <property type="term" value="F:sequence-specific DNA binding"/>
    <property type="evidence" value="ECO:0007669"/>
    <property type="project" value="InterPro"/>
</dbReference>
<evidence type="ECO:0000256" key="5">
    <source>
        <dbReference type="ARBA" id="ARBA00023163"/>
    </source>
</evidence>
<dbReference type="SMART" id="SM00382">
    <property type="entry name" value="AAA"/>
    <property type="match status" value="1"/>
</dbReference>
<proteinExistence type="predicted"/>
<dbReference type="Gene3D" id="3.40.50.2300">
    <property type="match status" value="1"/>
</dbReference>
<sequence>MTDEKPKLLIVEDDLGLQKQLKWCFDEHEVLIAGTRAEAMAQLRRFEPAVVLQDLGLPPDPEGVSEGMATLKEILSVAPQVKVIVVTGNHDRDNAVRAVSLGAYDFYQKPVDTDVLRLLVNRAFHIHALEEQNRQLRQAQSSTPLEGLIATDEAMIKVCRMVERVAPTDVSVLILGESGTGKELLARAVHSQSGRRGGKFVAINCAAIPEQLLESELFGHEKGAFTGAVKQTIGKIETADGGTLFLDEIGDMPLPLQAKLLRFLQNKVIERVGGRQEIPVNVRVVCATNKDLQAQIPEQRFRQDLYFRINEVVINVPPLRDRPGGTTVLAHALLRKYGGMHGRPKRGFTEEAVAAMESYEWPGNVRELENRVKTAMIMADGPMITAADLNLAEAVDGALLFNLKEVRTRAERQAIRQALSITNGNISRTAELLGVSRPTLYDLMEKYNIRFQQ</sequence>
<evidence type="ECO:0000256" key="2">
    <source>
        <dbReference type="ARBA" id="ARBA00022840"/>
    </source>
</evidence>
<dbReference type="SMART" id="SM00448">
    <property type="entry name" value="REC"/>
    <property type="match status" value="1"/>
</dbReference>
<dbReference type="SUPFAM" id="SSF52172">
    <property type="entry name" value="CheY-like"/>
    <property type="match status" value="1"/>
</dbReference>
<feature type="modified residue" description="4-aspartylphosphate" evidence="6">
    <location>
        <position position="54"/>
    </location>
</feature>
<evidence type="ECO:0000256" key="6">
    <source>
        <dbReference type="PROSITE-ProRule" id="PRU00169"/>
    </source>
</evidence>
<organism evidence="9 10">
    <name type="scientific">Steroidobacter agaridevorans</name>
    <dbReference type="NCBI Taxonomy" id="2695856"/>
    <lineage>
        <taxon>Bacteria</taxon>
        <taxon>Pseudomonadati</taxon>
        <taxon>Pseudomonadota</taxon>
        <taxon>Gammaproteobacteria</taxon>
        <taxon>Steroidobacterales</taxon>
        <taxon>Steroidobacteraceae</taxon>
        <taxon>Steroidobacter</taxon>
    </lineage>
</organism>
<dbReference type="NCBIfam" id="TIGR02915">
    <property type="entry name" value="PEP_resp_reg"/>
    <property type="match status" value="1"/>
</dbReference>
<name>A0A829YFM3_9GAMM</name>
<dbReference type="PROSITE" id="PS50045">
    <property type="entry name" value="SIGMA54_INTERACT_4"/>
    <property type="match status" value="1"/>
</dbReference>
<dbReference type="InterPro" id="IPR058031">
    <property type="entry name" value="AAA_lid_NorR"/>
</dbReference>
<evidence type="ECO:0000259" key="7">
    <source>
        <dbReference type="PROSITE" id="PS50045"/>
    </source>
</evidence>
<dbReference type="PROSITE" id="PS00688">
    <property type="entry name" value="SIGMA54_INTERACT_3"/>
    <property type="match status" value="1"/>
</dbReference>
<dbReference type="PRINTS" id="PR01590">
    <property type="entry name" value="HTHFIS"/>
</dbReference>
<dbReference type="CDD" id="cd00009">
    <property type="entry name" value="AAA"/>
    <property type="match status" value="1"/>
</dbReference>
<dbReference type="FunFam" id="3.40.50.300:FF:000006">
    <property type="entry name" value="DNA-binding transcriptional regulator NtrC"/>
    <property type="match status" value="1"/>
</dbReference>
<dbReference type="InterPro" id="IPR002197">
    <property type="entry name" value="HTH_Fis"/>
</dbReference>
<evidence type="ECO:0000259" key="8">
    <source>
        <dbReference type="PROSITE" id="PS50110"/>
    </source>
</evidence>
<evidence type="ECO:0000313" key="9">
    <source>
        <dbReference type="EMBL" id="GFE82137.1"/>
    </source>
</evidence>
<evidence type="ECO:0000256" key="3">
    <source>
        <dbReference type="ARBA" id="ARBA00023015"/>
    </source>
</evidence>
<dbReference type="InterPro" id="IPR025943">
    <property type="entry name" value="Sigma_54_int_dom_ATP-bd_2"/>
</dbReference>
<dbReference type="SUPFAM" id="SSF52540">
    <property type="entry name" value="P-loop containing nucleoside triphosphate hydrolases"/>
    <property type="match status" value="1"/>
</dbReference>
<dbReference type="Gene3D" id="3.40.50.300">
    <property type="entry name" value="P-loop containing nucleotide triphosphate hydrolases"/>
    <property type="match status" value="1"/>
</dbReference>
<dbReference type="GO" id="GO:0005524">
    <property type="term" value="F:ATP binding"/>
    <property type="evidence" value="ECO:0007669"/>
    <property type="project" value="UniProtKB-KW"/>
</dbReference>
<dbReference type="Pfam" id="PF02954">
    <property type="entry name" value="HTH_8"/>
    <property type="match status" value="1"/>
</dbReference>
<keyword evidence="10" id="KW-1185">Reference proteome</keyword>
<dbReference type="InterPro" id="IPR014264">
    <property type="entry name" value="PEP-CTERM_resp_reg"/>
</dbReference>
<dbReference type="GO" id="GO:0006355">
    <property type="term" value="P:regulation of DNA-templated transcription"/>
    <property type="evidence" value="ECO:0007669"/>
    <property type="project" value="InterPro"/>
</dbReference>
<gene>
    <name evidence="9" type="ORF">GCM10011487_41370</name>
</gene>
<dbReference type="InterPro" id="IPR003593">
    <property type="entry name" value="AAA+_ATPase"/>
</dbReference>
<feature type="domain" description="Sigma-54 factor interaction" evidence="7">
    <location>
        <begin position="148"/>
        <end position="377"/>
    </location>
</feature>
<keyword evidence="2" id="KW-0067">ATP-binding</keyword>
<protein>
    <submittedName>
        <fullName evidence="9">PEP-CTERM-box response regulator transcription factor</fullName>
    </submittedName>
</protein>
<dbReference type="Pfam" id="PF25601">
    <property type="entry name" value="AAA_lid_14"/>
    <property type="match status" value="1"/>
</dbReference>
<dbReference type="InterPro" id="IPR027417">
    <property type="entry name" value="P-loop_NTPase"/>
</dbReference>
<dbReference type="PANTHER" id="PTHR32071">
    <property type="entry name" value="TRANSCRIPTIONAL REGULATORY PROTEIN"/>
    <property type="match status" value="1"/>
</dbReference>
<dbReference type="PROSITE" id="PS00675">
    <property type="entry name" value="SIGMA54_INTERACT_1"/>
    <property type="match status" value="1"/>
</dbReference>
<dbReference type="PANTHER" id="PTHR32071:SF113">
    <property type="entry name" value="ALGINATE BIOSYNTHESIS TRANSCRIPTIONAL REGULATORY PROTEIN ALGB"/>
    <property type="match status" value="1"/>
</dbReference>
<dbReference type="Pfam" id="PF00158">
    <property type="entry name" value="Sigma54_activat"/>
    <property type="match status" value="1"/>
</dbReference>
<dbReference type="InterPro" id="IPR025662">
    <property type="entry name" value="Sigma_54_int_dom_ATP-bd_1"/>
</dbReference>
<dbReference type="AlphaFoldDB" id="A0A829YFM3"/>
<dbReference type="PROSITE" id="PS00676">
    <property type="entry name" value="SIGMA54_INTERACT_2"/>
    <property type="match status" value="1"/>
</dbReference>
<dbReference type="Gene3D" id="1.10.10.60">
    <property type="entry name" value="Homeodomain-like"/>
    <property type="match status" value="1"/>
</dbReference>
<dbReference type="PROSITE" id="PS50110">
    <property type="entry name" value="RESPONSE_REGULATORY"/>
    <property type="match status" value="1"/>
</dbReference>
<keyword evidence="3" id="KW-0805">Transcription regulation</keyword>
<dbReference type="InterPro" id="IPR025944">
    <property type="entry name" value="Sigma_54_int_dom_CS"/>
</dbReference>
<dbReference type="SUPFAM" id="SSF46689">
    <property type="entry name" value="Homeodomain-like"/>
    <property type="match status" value="1"/>
</dbReference>
<dbReference type="InterPro" id="IPR011006">
    <property type="entry name" value="CheY-like_superfamily"/>
</dbReference>
<keyword evidence="1" id="KW-0547">Nucleotide-binding</keyword>
<dbReference type="InterPro" id="IPR001789">
    <property type="entry name" value="Sig_transdc_resp-reg_receiver"/>
</dbReference>
<evidence type="ECO:0000313" key="10">
    <source>
        <dbReference type="Proteomes" id="UP000445000"/>
    </source>
</evidence>
<evidence type="ECO:0000256" key="4">
    <source>
        <dbReference type="ARBA" id="ARBA00023125"/>
    </source>
</evidence>
<dbReference type="Pfam" id="PF00072">
    <property type="entry name" value="Response_reg"/>
    <property type="match status" value="1"/>
</dbReference>
<accession>A0A829YFM3</accession>
<keyword evidence="5" id="KW-0804">Transcription</keyword>
<comment type="caution">
    <text evidence="9">The sequence shown here is derived from an EMBL/GenBank/DDBJ whole genome shotgun (WGS) entry which is preliminary data.</text>
</comment>